<sequence length="87" mass="10013">MKLTWTFYPRGESESVTLTVVYMPELDAETRASGGFLHKNTNTAYVDWPTYKRFDTLDLDGRKDAFQRLTPINGDVITKDTIRLLLP</sequence>
<evidence type="ECO:0000313" key="2">
    <source>
        <dbReference type="Proteomes" id="UP000249016"/>
    </source>
</evidence>
<dbReference type="AlphaFoldDB" id="A0A327NSS6"/>
<dbReference type="EMBL" id="QLII01000001">
    <property type="protein sequence ID" value="RAI78357.1"/>
    <property type="molecule type" value="Genomic_DNA"/>
</dbReference>
<name>A0A327NSS6_9BACT</name>
<dbReference type="Proteomes" id="UP000249016">
    <property type="component" value="Unassembled WGS sequence"/>
</dbReference>
<protein>
    <submittedName>
        <fullName evidence="1">Uncharacterized protein</fullName>
    </submittedName>
</protein>
<accession>A0A327NSS6</accession>
<dbReference type="RefSeq" id="WP_111350068.1">
    <property type="nucleotide sequence ID" value="NZ_QLII01000001.1"/>
</dbReference>
<comment type="caution">
    <text evidence="1">The sequence shown here is derived from an EMBL/GenBank/DDBJ whole genome shotgun (WGS) entry which is preliminary data.</text>
</comment>
<organism evidence="1 2">
    <name type="scientific">Spirosoma telluris</name>
    <dbReference type="NCBI Taxonomy" id="2183553"/>
    <lineage>
        <taxon>Bacteria</taxon>
        <taxon>Pseudomonadati</taxon>
        <taxon>Bacteroidota</taxon>
        <taxon>Cytophagia</taxon>
        <taxon>Cytophagales</taxon>
        <taxon>Cytophagaceae</taxon>
        <taxon>Spirosoma</taxon>
    </lineage>
</organism>
<dbReference type="OrthoDB" id="964347at2"/>
<reference evidence="1 2" key="1">
    <citation type="submission" date="2018-06" db="EMBL/GenBank/DDBJ databases">
        <title>Spirosoma sp. HMF3257 Genome sequencing and assembly.</title>
        <authorList>
            <person name="Kang H."/>
            <person name="Cha I."/>
            <person name="Kim H."/>
            <person name="Kang J."/>
            <person name="Joh K."/>
        </authorList>
    </citation>
    <scope>NUCLEOTIDE SEQUENCE [LARGE SCALE GENOMIC DNA]</scope>
    <source>
        <strain evidence="1 2">HMF3257</strain>
    </source>
</reference>
<proteinExistence type="predicted"/>
<evidence type="ECO:0000313" key="1">
    <source>
        <dbReference type="EMBL" id="RAI78357.1"/>
    </source>
</evidence>
<gene>
    <name evidence="1" type="ORF">HMF3257_06085</name>
</gene>
<keyword evidence="2" id="KW-1185">Reference proteome</keyword>